<evidence type="ECO:0000256" key="1">
    <source>
        <dbReference type="SAM" id="Phobius"/>
    </source>
</evidence>
<dbReference type="Proteomes" id="UP000296284">
    <property type="component" value="Chromosome"/>
</dbReference>
<evidence type="ECO:0000313" key="3">
    <source>
        <dbReference type="Proteomes" id="UP000296284"/>
    </source>
</evidence>
<organism evidence="2 3">
    <name type="scientific">Citrobacter tructae</name>
    <dbReference type="NCBI Taxonomy" id="2562449"/>
    <lineage>
        <taxon>Bacteria</taxon>
        <taxon>Pseudomonadati</taxon>
        <taxon>Pseudomonadota</taxon>
        <taxon>Gammaproteobacteria</taxon>
        <taxon>Enterobacterales</taxon>
        <taxon>Enterobacteriaceae</taxon>
        <taxon>Citrobacter</taxon>
    </lineage>
</organism>
<keyword evidence="1" id="KW-0812">Transmembrane</keyword>
<dbReference type="RefSeq" id="WP_135322443.1">
    <property type="nucleotide sequence ID" value="NZ_CP038469.1"/>
</dbReference>
<protein>
    <recommendedName>
        <fullName evidence="4">Type VII secretion protein EccE</fullName>
    </recommendedName>
</protein>
<evidence type="ECO:0000313" key="2">
    <source>
        <dbReference type="EMBL" id="QBX80461.1"/>
    </source>
</evidence>
<feature type="transmembrane region" description="Helical" evidence="1">
    <location>
        <begin position="50"/>
        <end position="69"/>
    </location>
</feature>
<keyword evidence="1" id="KW-0472">Membrane</keyword>
<name>A0ABX5T616_9ENTR</name>
<keyword evidence="3" id="KW-1185">Reference proteome</keyword>
<reference evidence="2 3" key="1">
    <citation type="submission" date="2019-03" db="EMBL/GenBank/DDBJ databases">
        <title>Complete genome sequence of Citrobacter sp. SNU WT2 isolated from diseased rainbow trout.</title>
        <authorList>
            <person name="Oh W.T."/>
            <person name="Park S.C."/>
        </authorList>
    </citation>
    <scope>NUCLEOTIDE SEQUENCE [LARGE SCALE GENOMIC DNA]</scope>
    <source>
        <strain evidence="2 3">SNU WT2</strain>
    </source>
</reference>
<evidence type="ECO:0008006" key="4">
    <source>
        <dbReference type="Google" id="ProtNLM"/>
    </source>
</evidence>
<gene>
    <name evidence="2" type="ORF">E4Z61_08850</name>
</gene>
<keyword evidence="1" id="KW-1133">Transmembrane helix</keyword>
<feature type="transmembrane region" description="Helical" evidence="1">
    <location>
        <begin position="23"/>
        <end position="44"/>
    </location>
</feature>
<sequence length="386" mass="42525">MPVILERIPEKKAKPPRPLTRRWLIFGAIVLIAGMGLTFLFWQGERSGPGFWLFAVVLPVLLWGAMFSLRRAGYKYLSVGQYTANKTIQARHVSDEGRGQRFAWFVGDILVNAFEREHKPTQKAVLSKTPILQPVMPRRPDKPVRHSRIPGGKDANDVLAGVEVEVTGRINQLLEALPPGMACYLALDVGEGLPDLSLSWLLKIDRPVSRIRDLSGLRLIDYWLDYHYAKPSALLVISAQLNDVPQNDTGEAISVVLMTNCRLKGTPPKSARIHRPQINHTGDLGHAFKHAMLWAGLDKETVLRGWITGGALASSDALSSACEVYAPELPAQRYTNIDTVAGFAGVAAPWQALILATRQCLADGEAQMVVTESSKDTRQLCAVTPE</sequence>
<accession>A0ABX5T616</accession>
<dbReference type="EMBL" id="CP038469">
    <property type="protein sequence ID" value="QBX80461.1"/>
    <property type="molecule type" value="Genomic_DNA"/>
</dbReference>
<proteinExistence type="predicted"/>